<name>A0AAD7N4J3_9AGAR</name>
<dbReference type="InterPro" id="IPR006616">
    <property type="entry name" value="DM9_repeat"/>
</dbReference>
<gene>
    <name evidence="1" type="ORF">DFH07DRAFT_1063468</name>
</gene>
<dbReference type="Proteomes" id="UP001215280">
    <property type="component" value="Unassembled WGS sequence"/>
</dbReference>
<dbReference type="PANTHER" id="PTHR31649">
    <property type="entry name" value="AGAP009604-PA"/>
    <property type="match status" value="1"/>
</dbReference>
<dbReference type="Pfam" id="PF11901">
    <property type="entry name" value="DM9"/>
    <property type="match status" value="1"/>
</dbReference>
<organism evidence="1 2">
    <name type="scientific">Mycena maculata</name>
    <dbReference type="NCBI Taxonomy" id="230809"/>
    <lineage>
        <taxon>Eukaryota</taxon>
        <taxon>Fungi</taxon>
        <taxon>Dikarya</taxon>
        <taxon>Basidiomycota</taxon>
        <taxon>Agaricomycotina</taxon>
        <taxon>Agaricomycetes</taxon>
        <taxon>Agaricomycetidae</taxon>
        <taxon>Agaricales</taxon>
        <taxon>Marasmiineae</taxon>
        <taxon>Mycenaceae</taxon>
        <taxon>Mycena</taxon>
    </lineage>
</organism>
<keyword evidence="2" id="KW-1185">Reference proteome</keyword>
<reference evidence="1" key="1">
    <citation type="submission" date="2023-03" db="EMBL/GenBank/DDBJ databases">
        <title>Massive genome expansion in bonnet fungi (Mycena s.s.) driven by repeated elements and novel gene families across ecological guilds.</title>
        <authorList>
            <consortium name="Lawrence Berkeley National Laboratory"/>
            <person name="Harder C.B."/>
            <person name="Miyauchi S."/>
            <person name="Viragh M."/>
            <person name="Kuo A."/>
            <person name="Thoen E."/>
            <person name="Andreopoulos B."/>
            <person name="Lu D."/>
            <person name="Skrede I."/>
            <person name="Drula E."/>
            <person name="Henrissat B."/>
            <person name="Morin E."/>
            <person name="Kohler A."/>
            <person name="Barry K."/>
            <person name="LaButti K."/>
            <person name="Morin E."/>
            <person name="Salamov A."/>
            <person name="Lipzen A."/>
            <person name="Mereny Z."/>
            <person name="Hegedus B."/>
            <person name="Baldrian P."/>
            <person name="Stursova M."/>
            <person name="Weitz H."/>
            <person name="Taylor A."/>
            <person name="Grigoriev I.V."/>
            <person name="Nagy L.G."/>
            <person name="Martin F."/>
            <person name="Kauserud H."/>
        </authorList>
    </citation>
    <scope>NUCLEOTIDE SEQUENCE</scope>
    <source>
        <strain evidence="1">CBHHK188m</strain>
    </source>
</reference>
<sequence>MDFLRGYHHEHEHHDYNAGAVPASGFRIKLSTNVPLQRHEVERAGPPPCNDLDGSSIYVGSAIFTHEDGRPKHVQPGKVGHHLNPPCHVPYGGREIGHHGRYDILIIDHAMMEWVHTSHGRIPEGRTPVEGGYEENGDRLYHAIAHVDGVRVPGKTGHHLGSAHVAFGGQEREIHENYEILCWRRRDF</sequence>
<evidence type="ECO:0000313" key="2">
    <source>
        <dbReference type="Proteomes" id="UP001215280"/>
    </source>
</evidence>
<dbReference type="PANTHER" id="PTHR31649:SF1">
    <property type="entry name" value="FARNESOIC ACID O-METHYL TRANSFERASE DOMAIN-CONTAINING PROTEIN"/>
    <property type="match status" value="1"/>
</dbReference>
<dbReference type="SMART" id="SM00696">
    <property type="entry name" value="DM9"/>
    <property type="match status" value="1"/>
</dbReference>
<dbReference type="AlphaFoldDB" id="A0AAD7N4J3"/>
<proteinExistence type="predicted"/>
<accession>A0AAD7N4J3</accession>
<evidence type="ECO:0000313" key="1">
    <source>
        <dbReference type="EMBL" id="KAJ7744067.1"/>
    </source>
</evidence>
<protein>
    <submittedName>
        <fullName evidence="1">Uncharacterized protein</fullName>
    </submittedName>
</protein>
<comment type="caution">
    <text evidence="1">The sequence shown here is derived from an EMBL/GenBank/DDBJ whole genome shotgun (WGS) entry which is preliminary data.</text>
</comment>
<dbReference type="EMBL" id="JARJLG010000109">
    <property type="protein sequence ID" value="KAJ7744067.1"/>
    <property type="molecule type" value="Genomic_DNA"/>
</dbReference>